<dbReference type="STRING" id="4540.A0A3L6RVX2"/>
<reference evidence="4" key="1">
    <citation type="journal article" date="2019" name="Nat. Commun.">
        <title>The genome of broomcorn millet.</title>
        <authorList>
            <person name="Zou C."/>
            <person name="Miki D."/>
            <person name="Li D."/>
            <person name="Tang Q."/>
            <person name="Xiao L."/>
            <person name="Rajput S."/>
            <person name="Deng P."/>
            <person name="Jia W."/>
            <person name="Huang R."/>
            <person name="Zhang M."/>
            <person name="Sun Y."/>
            <person name="Hu J."/>
            <person name="Fu X."/>
            <person name="Schnable P.S."/>
            <person name="Li F."/>
            <person name="Zhang H."/>
            <person name="Feng B."/>
            <person name="Zhu X."/>
            <person name="Liu R."/>
            <person name="Schnable J.C."/>
            <person name="Zhu J.-K."/>
            <person name="Zhang H."/>
        </authorList>
    </citation>
    <scope>NUCLEOTIDE SEQUENCE [LARGE SCALE GENOMIC DNA]</scope>
</reference>
<dbReference type="OrthoDB" id="9978460at2759"/>
<feature type="region of interest" description="Disordered" evidence="1">
    <location>
        <begin position="206"/>
        <end position="225"/>
    </location>
</feature>
<dbReference type="SUPFAM" id="SSF54495">
    <property type="entry name" value="UBC-like"/>
    <property type="match status" value="1"/>
</dbReference>
<dbReference type="AlphaFoldDB" id="A0A3L6RVX2"/>
<dbReference type="Proteomes" id="UP000275267">
    <property type="component" value="Unassembled WGS sequence"/>
</dbReference>
<dbReference type="Gene3D" id="3.10.110.10">
    <property type="entry name" value="Ubiquitin Conjugating Enzyme"/>
    <property type="match status" value="1"/>
</dbReference>
<dbReference type="SMART" id="SM00212">
    <property type="entry name" value="UBCc"/>
    <property type="match status" value="1"/>
</dbReference>
<feature type="domain" description="UBC core" evidence="2">
    <location>
        <begin position="15"/>
        <end position="162"/>
    </location>
</feature>
<proteinExistence type="predicted"/>
<evidence type="ECO:0000259" key="2">
    <source>
        <dbReference type="PROSITE" id="PS50127"/>
    </source>
</evidence>
<keyword evidence="4" id="KW-1185">Reference proteome</keyword>
<comment type="caution">
    <text evidence="3">The sequence shown here is derived from an EMBL/GenBank/DDBJ whole genome shotgun (WGS) entry which is preliminary data.</text>
</comment>
<dbReference type="InterPro" id="IPR016135">
    <property type="entry name" value="UBQ-conjugating_enzyme/RWD"/>
</dbReference>
<sequence length="264" mass="29608">MGASPPSPTKAEEQPCERRIRKELHRLWVDPPAFCRPGAAPVTDLLHWEVVIDGPAGSPYASGAFPVDVQFTGDHPYKPPKITFKTKVYHPNIDSEGRMVLDIFDDKWSPVLTIEKLVLSTVSVLYDPMLDRPINGHIARQYKSDIKLYERTAIAWTRRYASTAVASCYPEKGDENWEDYCDAIAAHNAELEKEGRRREAQRLRGAAAAASSERRHKVAASRREKGRSLMWRRTLAFLQGRRPIALPSAGKESIGVEKETTAAS</sequence>
<dbReference type="InterPro" id="IPR000608">
    <property type="entry name" value="UBC"/>
</dbReference>
<gene>
    <name evidence="3" type="ORF">C2845_PM11G28100</name>
</gene>
<name>A0A3L6RVX2_PANMI</name>
<dbReference type="PANTHER" id="PTHR24068">
    <property type="entry name" value="UBIQUITIN-CONJUGATING ENZYME E2"/>
    <property type="match status" value="1"/>
</dbReference>
<accession>A0A3L6RVX2</accession>
<protein>
    <recommendedName>
        <fullName evidence="2">UBC core domain-containing protein</fullName>
    </recommendedName>
</protein>
<dbReference type="PROSITE" id="PS50127">
    <property type="entry name" value="UBC_2"/>
    <property type="match status" value="1"/>
</dbReference>
<organism evidence="3 4">
    <name type="scientific">Panicum miliaceum</name>
    <name type="common">Proso millet</name>
    <name type="synonym">Broomcorn millet</name>
    <dbReference type="NCBI Taxonomy" id="4540"/>
    <lineage>
        <taxon>Eukaryota</taxon>
        <taxon>Viridiplantae</taxon>
        <taxon>Streptophyta</taxon>
        <taxon>Embryophyta</taxon>
        <taxon>Tracheophyta</taxon>
        <taxon>Spermatophyta</taxon>
        <taxon>Magnoliopsida</taxon>
        <taxon>Liliopsida</taxon>
        <taxon>Poales</taxon>
        <taxon>Poaceae</taxon>
        <taxon>PACMAD clade</taxon>
        <taxon>Panicoideae</taxon>
        <taxon>Panicodae</taxon>
        <taxon>Paniceae</taxon>
        <taxon>Panicinae</taxon>
        <taxon>Panicum</taxon>
        <taxon>Panicum sect. Panicum</taxon>
    </lineage>
</organism>
<evidence type="ECO:0000313" key="3">
    <source>
        <dbReference type="EMBL" id="RLN09735.1"/>
    </source>
</evidence>
<evidence type="ECO:0000256" key="1">
    <source>
        <dbReference type="SAM" id="MobiDB-lite"/>
    </source>
</evidence>
<dbReference type="Pfam" id="PF00179">
    <property type="entry name" value="UQ_con"/>
    <property type="match status" value="1"/>
</dbReference>
<dbReference type="EMBL" id="PQIB02000007">
    <property type="protein sequence ID" value="RLN09735.1"/>
    <property type="molecule type" value="Genomic_DNA"/>
</dbReference>
<evidence type="ECO:0000313" key="4">
    <source>
        <dbReference type="Proteomes" id="UP000275267"/>
    </source>
</evidence>